<evidence type="ECO:0000256" key="4">
    <source>
        <dbReference type="ARBA" id="ARBA00023089"/>
    </source>
</evidence>
<protein>
    <recommendedName>
        <fullName evidence="8">FRIGIDA-like protein</fullName>
    </recommendedName>
</protein>
<dbReference type="EMBL" id="JAVXUP010000645">
    <property type="protein sequence ID" value="KAK3023617.1"/>
    <property type="molecule type" value="Genomic_DNA"/>
</dbReference>
<dbReference type="Pfam" id="PF07899">
    <property type="entry name" value="Frigida"/>
    <property type="match status" value="3"/>
</dbReference>
<dbReference type="PANTHER" id="PTHR31791:SF47">
    <property type="entry name" value="INACTIVE FRIGIDA-LIKE PROTEIN 2"/>
    <property type="match status" value="1"/>
</dbReference>
<evidence type="ECO:0000256" key="3">
    <source>
        <dbReference type="ARBA" id="ARBA00022782"/>
    </source>
</evidence>
<feature type="coiled-coil region" evidence="5">
    <location>
        <begin position="1056"/>
        <end position="1083"/>
    </location>
</feature>
<evidence type="ECO:0000256" key="1">
    <source>
        <dbReference type="ARBA" id="ARBA00008956"/>
    </source>
</evidence>
<organism evidence="6 7">
    <name type="scientific">Escallonia herrerae</name>
    <dbReference type="NCBI Taxonomy" id="1293975"/>
    <lineage>
        <taxon>Eukaryota</taxon>
        <taxon>Viridiplantae</taxon>
        <taxon>Streptophyta</taxon>
        <taxon>Embryophyta</taxon>
        <taxon>Tracheophyta</taxon>
        <taxon>Spermatophyta</taxon>
        <taxon>Magnoliopsida</taxon>
        <taxon>eudicotyledons</taxon>
        <taxon>Gunneridae</taxon>
        <taxon>Pentapetalae</taxon>
        <taxon>asterids</taxon>
        <taxon>campanulids</taxon>
        <taxon>Escalloniales</taxon>
        <taxon>Escalloniaceae</taxon>
        <taxon>Escallonia</taxon>
    </lineage>
</organism>
<sequence>MGFLDKITANLKLTEIKKNSLQRALLVLLLKWKDLEEHLGCIQLPLEECLCELESREKHLVEIQQSVAKSSKELETCRQSIECKEKELCKFREEQDSYVNLKEKQLFAIEKSVQESVKEIELREEKINAQQKVVERLFEKIELEQKRFGPVQESIRERLKEIGSKEAYFESRSKEICRIQNWIERHAKELDTKEEALDLKEKHLDSIHKEIESEVKQLDCVPNSKDQQSEEFCSADTNKELIHDYFKEFQSKKKQFQLDQKLLEERSKELELRERQLEDRLRELAQQKKPTDTVPSHVEIKQVKDVPATNLIICPLADLEFNVTMDVRKLQFFLNEDHDSLPGEVVKVLQLSVDPAKLVLDAMEGFYTPNLKNSKFKFGGCVVQRRCILLLEQLIKISSQIQPHVKKQAHILAGMWKAKMGTGTENSLEMLCFLHLLAAFQLASVFDADELLKLLKVVAQYTQTLELCRLLNLADKVPDLVQYLINQKQPLMAVRFVCTFGLCDKFPPEILIRDCLRQSRKFTKGRGNKSSEVLNDAIHKRVAALRDIIICIVDYKIVSEYSPATIEKYIEELIMQMADNKCIASAPSCEGQKQQKNKEKHISAIAPTPTKALTSAVVPPRCSKRISMQSRRCMSSNTIPISTKALATASIPSKAIGPIPGTAAAMPAILAKMDGKNLLFFLNQHFEDLNLMRNDVYVALQMSPDPGNLVLNALQGFHFPHQKTGQKDFDVSVIRSSCILLLEQLMRISPDIDSQMKQEALELALHWKEQIRIEAEFLETLVFLQLVGTYRLVSSFEANELLNLFKNVAQHKCAPELCQVLGFSQRIPGGDMERHNLAASQVSTCICTASHPAKLVLDALRGCYYSNVEENKTFSQDVMKSFSNLLELLMRISPEINPDVTEEAMKFAVHWKAKWSADQSSCLKEPEVLAFLQLLAAYKLAALVCADELLHLLDIVHHRKSATRLSWALGLAHKMTDFVQNLIQKEKWLQAVRYIYEFELADKFPPVPLLKSHLSGTKELAKKIREEGQNSQEAESRAAKKELASLRDVTKCIAVYGLELESAEDLRTRIEQLERQKHKRKRKWKLSIPIAQDKKKYHASVSILSPKFQSVEHQVEKHPQVALPEELSSAIPVNTKQSPPQLERAMFTEPVGPCFGAPNRQYTPAIRGTPHLAWQHAADERPMPHLGWQYRPDVAASWGTESSGFSGNHFALYNAPPYLSYPWR</sequence>
<accession>A0AA88WB76</accession>
<evidence type="ECO:0000256" key="5">
    <source>
        <dbReference type="SAM" id="Coils"/>
    </source>
</evidence>
<gene>
    <name evidence="6" type="ORF">RJ639_043885</name>
</gene>
<evidence type="ECO:0008006" key="8">
    <source>
        <dbReference type="Google" id="ProtNLM"/>
    </source>
</evidence>
<dbReference type="PANTHER" id="PTHR31791">
    <property type="entry name" value="FRIGIDA-LIKE PROTEIN 3-RELATED"/>
    <property type="match status" value="1"/>
</dbReference>
<name>A0AA88WB76_9ASTE</name>
<feature type="coiled-coil region" evidence="5">
    <location>
        <begin position="253"/>
        <end position="287"/>
    </location>
</feature>
<dbReference type="GO" id="GO:0030154">
    <property type="term" value="P:cell differentiation"/>
    <property type="evidence" value="ECO:0007669"/>
    <property type="project" value="UniProtKB-KW"/>
</dbReference>
<comment type="similarity">
    <text evidence="1">Belongs to the Frigida family.</text>
</comment>
<dbReference type="AlphaFoldDB" id="A0AA88WB76"/>
<dbReference type="GO" id="GO:0009908">
    <property type="term" value="P:flower development"/>
    <property type="evidence" value="ECO:0007669"/>
    <property type="project" value="UniProtKB-KW"/>
</dbReference>
<evidence type="ECO:0000256" key="2">
    <source>
        <dbReference type="ARBA" id="ARBA00022473"/>
    </source>
</evidence>
<reference evidence="6" key="1">
    <citation type="submission" date="2022-12" db="EMBL/GenBank/DDBJ databases">
        <title>Draft genome assemblies for two species of Escallonia (Escalloniales).</title>
        <authorList>
            <person name="Chanderbali A."/>
            <person name="Dervinis C."/>
            <person name="Anghel I."/>
            <person name="Soltis D."/>
            <person name="Soltis P."/>
            <person name="Zapata F."/>
        </authorList>
    </citation>
    <scope>NUCLEOTIDE SEQUENCE</scope>
    <source>
        <strain evidence="6">UCBG64.0493</strain>
        <tissue evidence="6">Leaf</tissue>
    </source>
</reference>
<dbReference type="Proteomes" id="UP001188597">
    <property type="component" value="Unassembled WGS sequence"/>
</dbReference>
<comment type="caution">
    <text evidence="6">The sequence shown here is derived from an EMBL/GenBank/DDBJ whole genome shotgun (WGS) entry which is preliminary data.</text>
</comment>
<evidence type="ECO:0000313" key="7">
    <source>
        <dbReference type="Proteomes" id="UP001188597"/>
    </source>
</evidence>
<keyword evidence="3" id="KW-0221">Differentiation</keyword>
<keyword evidence="4" id="KW-0287">Flowering</keyword>
<keyword evidence="7" id="KW-1185">Reference proteome</keyword>
<evidence type="ECO:0000313" key="6">
    <source>
        <dbReference type="EMBL" id="KAK3023617.1"/>
    </source>
</evidence>
<dbReference type="InterPro" id="IPR012474">
    <property type="entry name" value="Frigida"/>
</dbReference>
<proteinExistence type="inferred from homology"/>
<keyword evidence="5" id="KW-0175">Coiled coil</keyword>
<keyword evidence="2" id="KW-0217">Developmental protein</keyword>